<dbReference type="PANTHER" id="PTHR31071:SF16">
    <property type="entry name" value="MYB-LIKE PROTEIN Z ISOFORM X1"/>
    <property type="match status" value="1"/>
</dbReference>
<dbReference type="eggNOG" id="ENOG502QXJW">
    <property type="taxonomic scope" value="Eukaryota"/>
</dbReference>
<feature type="region of interest" description="Disordered" evidence="2">
    <location>
        <begin position="1"/>
        <end position="22"/>
    </location>
</feature>
<dbReference type="AlphaFoldDB" id="A0A059A9V8"/>
<protein>
    <submittedName>
        <fullName evidence="3">Uncharacterized protein</fullName>
    </submittedName>
</protein>
<gene>
    <name evidence="3" type="ORF">EUGRSUZ_J00528</name>
</gene>
<accession>A0A059A9V8</accession>
<name>A0A059A9V8_EUCGR</name>
<dbReference type="OrthoDB" id="691984at2759"/>
<feature type="region of interest" description="Disordered" evidence="2">
    <location>
        <begin position="112"/>
        <end position="158"/>
    </location>
</feature>
<keyword evidence="1" id="KW-0175">Coiled coil</keyword>
<feature type="coiled-coil region" evidence="1">
    <location>
        <begin position="325"/>
        <end position="423"/>
    </location>
</feature>
<reference evidence="3" key="1">
    <citation type="submission" date="2013-07" db="EMBL/GenBank/DDBJ databases">
        <title>The genome of Eucalyptus grandis.</title>
        <authorList>
            <person name="Schmutz J."/>
            <person name="Hayes R."/>
            <person name="Myburg A."/>
            <person name="Tuskan G."/>
            <person name="Grattapaglia D."/>
            <person name="Rokhsar D.S."/>
        </authorList>
    </citation>
    <scope>NUCLEOTIDE SEQUENCE</scope>
    <source>
        <tissue evidence="3">Leaf extractions</tissue>
    </source>
</reference>
<dbReference type="KEGG" id="egr:104421326"/>
<dbReference type="InterPro" id="IPR043424">
    <property type="entry name" value="BLT-like"/>
</dbReference>
<evidence type="ECO:0000256" key="1">
    <source>
        <dbReference type="SAM" id="Coils"/>
    </source>
</evidence>
<organism evidence="3">
    <name type="scientific">Eucalyptus grandis</name>
    <name type="common">Flooded gum</name>
    <dbReference type="NCBI Taxonomy" id="71139"/>
    <lineage>
        <taxon>Eukaryota</taxon>
        <taxon>Viridiplantae</taxon>
        <taxon>Streptophyta</taxon>
        <taxon>Embryophyta</taxon>
        <taxon>Tracheophyta</taxon>
        <taxon>Spermatophyta</taxon>
        <taxon>Magnoliopsida</taxon>
        <taxon>eudicotyledons</taxon>
        <taxon>Gunneridae</taxon>
        <taxon>Pentapetalae</taxon>
        <taxon>rosids</taxon>
        <taxon>malvids</taxon>
        <taxon>Myrtales</taxon>
        <taxon>Myrtaceae</taxon>
        <taxon>Myrtoideae</taxon>
        <taxon>Eucalypteae</taxon>
        <taxon>Eucalyptus</taxon>
    </lineage>
</organism>
<evidence type="ECO:0000256" key="2">
    <source>
        <dbReference type="SAM" id="MobiDB-lite"/>
    </source>
</evidence>
<dbReference type="Gramene" id="KCW50882">
    <property type="protein sequence ID" value="KCW50882"/>
    <property type="gene ID" value="EUGRSUZ_J00528"/>
</dbReference>
<dbReference type="STRING" id="71139.A0A059A9V8"/>
<dbReference type="InParanoid" id="A0A059A9V8"/>
<proteinExistence type="predicted"/>
<evidence type="ECO:0000313" key="3">
    <source>
        <dbReference type="EMBL" id="KCW50882.1"/>
    </source>
</evidence>
<dbReference type="EMBL" id="KK198762">
    <property type="protein sequence ID" value="KCW50882.1"/>
    <property type="molecule type" value="Genomic_DNA"/>
</dbReference>
<dbReference type="OMA" id="MRGCKEK"/>
<dbReference type="PANTHER" id="PTHR31071">
    <property type="entry name" value="GB|AAF24581.1"/>
    <property type="match status" value="1"/>
</dbReference>
<sequence>MEGKNGGQCKIRKRGCSSSSSSSLVRRYRLKRAILVGKRAGSSTPVPTWRTGAKSPPLMVPSACLAAAAQNGGGRAKKEVPVSARKLAATLWEINGVTSPGEGSDLDATMDQKLSRRREKDARLSHSGSLVPRLPDPNHSPALERKGQAGGGNHQRRSSAVSQKLLITDFVEGGQDSYSNASVIEIEAPKRKNRAEDRRTRLKDVVSSLTTSKELLKVLFRVGGLEKQHKPTIALVSALGVELDRSIIQVEQLIHEERSHSHQIDFLMKNFAEEKASWRRKERERIRTTISHMAEEVDVEKKLRRQTERINKKLGQELAGMKSSLSKAMKQIESEKRAKEVLEQVCDELARGIGEDRAQVEELKRESAKVLEEVEKEREMLQLADVLREERVQMKLSEAKYHFEEKNAAVEKLRAQLETYMKSKMSKDENSPKSQKAKELEAFLSDNINLECAENELFRENKEEADGEECEGNESADSDLHSIELNMDNNTRSYKWSYAHDDTNQENSKWVSVDNEFNFNGRRSSSDKIQWESISLRRGNSKGANLHDGARTLDNLNGFDAGRLIEFFSPAKMDSNKEEETRRNRALAGLKDPQLSNFASPIRPWSQSLPLQDHGMESWTVGETNECEIEASQD</sequence>